<evidence type="ECO:0000313" key="5">
    <source>
        <dbReference type="EMBL" id="PXW88457.1"/>
    </source>
</evidence>
<dbReference type="OrthoDB" id="2366010at2"/>
<dbReference type="PANTHER" id="PTHR42756">
    <property type="entry name" value="TRANSCRIPTIONAL REGULATOR, MARR"/>
    <property type="match status" value="1"/>
</dbReference>
<dbReference type="SUPFAM" id="SSF46785">
    <property type="entry name" value="Winged helix' DNA-binding domain"/>
    <property type="match status" value="1"/>
</dbReference>
<feature type="domain" description="HTH marR-type" evidence="4">
    <location>
        <begin position="7"/>
        <end position="136"/>
    </location>
</feature>
<dbReference type="PRINTS" id="PR00598">
    <property type="entry name" value="HTHMARR"/>
</dbReference>
<dbReference type="GO" id="GO:0003677">
    <property type="term" value="F:DNA binding"/>
    <property type="evidence" value="ECO:0007669"/>
    <property type="project" value="UniProtKB-KW"/>
</dbReference>
<name>A0A2V3W2D7_9BACI</name>
<evidence type="ECO:0000256" key="3">
    <source>
        <dbReference type="ARBA" id="ARBA00023163"/>
    </source>
</evidence>
<dbReference type="InterPro" id="IPR036388">
    <property type="entry name" value="WH-like_DNA-bd_sf"/>
</dbReference>
<organism evidence="5 6">
    <name type="scientific">Streptohalobacillus salinus</name>
    <dbReference type="NCBI Taxonomy" id="621096"/>
    <lineage>
        <taxon>Bacteria</taxon>
        <taxon>Bacillati</taxon>
        <taxon>Bacillota</taxon>
        <taxon>Bacilli</taxon>
        <taxon>Bacillales</taxon>
        <taxon>Bacillaceae</taxon>
        <taxon>Streptohalobacillus</taxon>
    </lineage>
</organism>
<dbReference type="SMART" id="SM00347">
    <property type="entry name" value="HTH_MARR"/>
    <property type="match status" value="1"/>
</dbReference>
<dbReference type="InterPro" id="IPR000835">
    <property type="entry name" value="HTH_MarR-typ"/>
</dbReference>
<accession>A0A2V3W2D7</accession>
<gene>
    <name evidence="5" type="ORF">DES38_11225</name>
</gene>
<comment type="caution">
    <text evidence="5">The sequence shown here is derived from an EMBL/GenBank/DDBJ whole genome shotgun (WGS) entry which is preliminary data.</text>
</comment>
<dbReference type="CDD" id="cd00090">
    <property type="entry name" value="HTH_ARSR"/>
    <property type="match status" value="1"/>
</dbReference>
<dbReference type="RefSeq" id="WP_110251868.1">
    <property type="nucleotide sequence ID" value="NZ_QJJR01000012.1"/>
</dbReference>
<dbReference type="InterPro" id="IPR011991">
    <property type="entry name" value="ArsR-like_HTH"/>
</dbReference>
<sequence>MCPRQNYSELFFLIKQVDLQLTQVFENKLDISVTRYEMLLHLLSATVMTQTQLQQKMRINQAAITRHVKILEDKGLAIRARNPKNNREVLVQISSAGKTLLTRCDEKKHVIIEQLFDHYSEEQMALFKAFLTDVNERSTTLLNDHTI</sequence>
<dbReference type="AlphaFoldDB" id="A0A2V3W2D7"/>
<dbReference type="Pfam" id="PF01047">
    <property type="entry name" value="MarR"/>
    <property type="match status" value="1"/>
</dbReference>
<evidence type="ECO:0000256" key="1">
    <source>
        <dbReference type="ARBA" id="ARBA00023015"/>
    </source>
</evidence>
<protein>
    <submittedName>
        <fullName evidence="5">MarR family transcriptional regulator</fullName>
    </submittedName>
</protein>
<dbReference type="PROSITE" id="PS50995">
    <property type="entry name" value="HTH_MARR_2"/>
    <property type="match status" value="1"/>
</dbReference>
<evidence type="ECO:0000313" key="6">
    <source>
        <dbReference type="Proteomes" id="UP000247922"/>
    </source>
</evidence>
<dbReference type="Proteomes" id="UP000247922">
    <property type="component" value="Unassembled WGS sequence"/>
</dbReference>
<reference evidence="5 6" key="1">
    <citation type="submission" date="2018-05" db="EMBL/GenBank/DDBJ databases">
        <title>Genomic Encyclopedia of Type Strains, Phase IV (KMG-IV): sequencing the most valuable type-strain genomes for metagenomic binning, comparative biology and taxonomic classification.</title>
        <authorList>
            <person name="Goeker M."/>
        </authorList>
    </citation>
    <scope>NUCLEOTIDE SEQUENCE [LARGE SCALE GENOMIC DNA]</scope>
    <source>
        <strain evidence="5 6">DSM 22440</strain>
    </source>
</reference>
<dbReference type="GO" id="GO:0003700">
    <property type="term" value="F:DNA-binding transcription factor activity"/>
    <property type="evidence" value="ECO:0007669"/>
    <property type="project" value="InterPro"/>
</dbReference>
<dbReference type="Gene3D" id="1.10.10.10">
    <property type="entry name" value="Winged helix-like DNA-binding domain superfamily/Winged helix DNA-binding domain"/>
    <property type="match status" value="1"/>
</dbReference>
<keyword evidence="6" id="KW-1185">Reference proteome</keyword>
<keyword evidence="3" id="KW-0804">Transcription</keyword>
<dbReference type="PANTHER" id="PTHR42756:SF1">
    <property type="entry name" value="TRANSCRIPTIONAL REPRESSOR OF EMRAB OPERON"/>
    <property type="match status" value="1"/>
</dbReference>
<keyword evidence="1" id="KW-0805">Transcription regulation</keyword>
<proteinExistence type="predicted"/>
<evidence type="ECO:0000259" key="4">
    <source>
        <dbReference type="PROSITE" id="PS50995"/>
    </source>
</evidence>
<dbReference type="EMBL" id="QJJR01000012">
    <property type="protein sequence ID" value="PXW88457.1"/>
    <property type="molecule type" value="Genomic_DNA"/>
</dbReference>
<dbReference type="InterPro" id="IPR036390">
    <property type="entry name" value="WH_DNA-bd_sf"/>
</dbReference>
<evidence type="ECO:0000256" key="2">
    <source>
        <dbReference type="ARBA" id="ARBA00023125"/>
    </source>
</evidence>
<keyword evidence="2" id="KW-0238">DNA-binding</keyword>